<evidence type="ECO:0000256" key="1">
    <source>
        <dbReference type="SAM" id="MobiDB-lite"/>
    </source>
</evidence>
<name>A0AAV5RWS6_MAUHU</name>
<dbReference type="AlphaFoldDB" id="A0AAV5RWS6"/>
<dbReference type="Gene3D" id="6.10.250.3390">
    <property type="match status" value="1"/>
</dbReference>
<dbReference type="EMBL" id="BTGD01000005">
    <property type="protein sequence ID" value="GMM55611.1"/>
    <property type="molecule type" value="Genomic_DNA"/>
</dbReference>
<sequence>MFKGQRRIGFNTQTTLNAPVVVHRTGAAHHCSKDEVLQFLDAFVQSKESIIDTQAPGTSSNGESAMLSLDTNLSSALAQLKRVQRDFKGLPPASMDLQPVAAVQASTSAATPAESTVDASGNAVTTSATGGTKVTFDD</sequence>
<dbReference type="GO" id="GO:0000428">
    <property type="term" value="C:DNA-directed RNA polymerase complex"/>
    <property type="evidence" value="ECO:0007669"/>
    <property type="project" value="UniProtKB-KW"/>
</dbReference>
<organism evidence="2 3">
    <name type="scientific">Maudiozyma humilis</name>
    <name type="common">Sour dough yeast</name>
    <name type="synonym">Kazachstania humilis</name>
    <dbReference type="NCBI Taxonomy" id="51915"/>
    <lineage>
        <taxon>Eukaryota</taxon>
        <taxon>Fungi</taxon>
        <taxon>Dikarya</taxon>
        <taxon>Ascomycota</taxon>
        <taxon>Saccharomycotina</taxon>
        <taxon>Saccharomycetes</taxon>
        <taxon>Saccharomycetales</taxon>
        <taxon>Saccharomycetaceae</taxon>
        <taxon>Maudiozyma</taxon>
    </lineage>
</organism>
<protein>
    <submittedName>
        <fullName evidence="2">DNA-directed RNA polymerase I subunit</fullName>
    </submittedName>
</protein>
<evidence type="ECO:0000313" key="2">
    <source>
        <dbReference type="EMBL" id="GMM55611.1"/>
    </source>
</evidence>
<evidence type="ECO:0000313" key="3">
    <source>
        <dbReference type="Proteomes" id="UP001377567"/>
    </source>
</evidence>
<gene>
    <name evidence="2" type="ORF">DAKH74_022270</name>
</gene>
<reference evidence="2 3" key="1">
    <citation type="journal article" date="2023" name="Elife">
        <title>Identification of key yeast species and microbe-microbe interactions impacting larval growth of Drosophila in the wild.</title>
        <authorList>
            <person name="Mure A."/>
            <person name="Sugiura Y."/>
            <person name="Maeda R."/>
            <person name="Honda K."/>
            <person name="Sakurai N."/>
            <person name="Takahashi Y."/>
            <person name="Watada M."/>
            <person name="Katoh T."/>
            <person name="Gotoh A."/>
            <person name="Gotoh Y."/>
            <person name="Taniguchi I."/>
            <person name="Nakamura K."/>
            <person name="Hayashi T."/>
            <person name="Katayama T."/>
            <person name="Uemura T."/>
            <person name="Hattori Y."/>
        </authorList>
    </citation>
    <scope>NUCLEOTIDE SEQUENCE [LARGE SCALE GENOMIC DNA]</scope>
    <source>
        <strain evidence="2 3">KH-74</strain>
    </source>
</reference>
<dbReference type="Pfam" id="PF08203">
    <property type="entry name" value="RNA_polI_A14"/>
    <property type="match status" value="1"/>
</dbReference>
<dbReference type="Proteomes" id="UP001377567">
    <property type="component" value="Unassembled WGS sequence"/>
</dbReference>
<feature type="region of interest" description="Disordered" evidence="1">
    <location>
        <begin position="107"/>
        <end position="138"/>
    </location>
</feature>
<comment type="caution">
    <text evidence="2">The sequence shown here is derived from an EMBL/GenBank/DDBJ whole genome shotgun (WGS) entry which is preliminary data.</text>
</comment>
<feature type="compositionally biased region" description="Polar residues" evidence="1">
    <location>
        <begin position="117"/>
        <end position="132"/>
    </location>
</feature>
<keyword evidence="2" id="KW-0240">DNA-directed RNA polymerase</keyword>
<accession>A0AAV5RWS6</accession>
<keyword evidence="3" id="KW-1185">Reference proteome</keyword>
<feature type="compositionally biased region" description="Low complexity" evidence="1">
    <location>
        <begin position="107"/>
        <end position="116"/>
    </location>
</feature>
<dbReference type="InterPro" id="IPR013239">
    <property type="entry name" value="RNA_polI_Rpa14"/>
</dbReference>
<proteinExistence type="predicted"/>
<keyword evidence="2" id="KW-0804">Transcription</keyword>